<gene>
    <name evidence="1" type="ORF">BJ508DRAFT_76842</name>
</gene>
<evidence type="ECO:0000313" key="2">
    <source>
        <dbReference type="Proteomes" id="UP000275078"/>
    </source>
</evidence>
<proteinExistence type="predicted"/>
<name>A0A3N4HF65_ASCIM</name>
<protein>
    <submittedName>
        <fullName evidence="1">Uncharacterized protein</fullName>
    </submittedName>
</protein>
<dbReference type="AlphaFoldDB" id="A0A3N4HF65"/>
<sequence length="291" mass="33547">MTDFNKLRELYAQKSFTVLASYLRERILEYQHEGPAIYSVSQDYSPEIWYSSHSCATQTSYYKLNHHLCKHAVDLCNKPITQAVPGALFKYVGAWDEFRRISEVTTFQWLVYEPDLVEAHMITQTQAYKTWKLLRETMFAERESLPSMLWVSESPLSANSILLGKNLYDKRQSGLMYAEKLELLCIVLNVCRLAMVKWMQEILSRPDNQLNWLWLREQFAEAHVTLWQLVNLVLGSRAESVVARILKYLREDEGQGFRLDAIGCCCPSLESGSGQVQKDDLGLDGLKAGEE</sequence>
<dbReference type="Proteomes" id="UP000275078">
    <property type="component" value="Unassembled WGS sequence"/>
</dbReference>
<organism evidence="1 2">
    <name type="scientific">Ascobolus immersus RN42</name>
    <dbReference type="NCBI Taxonomy" id="1160509"/>
    <lineage>
        <taxon>Eukaryota</taxon>
        <taxon>Fungi</taxon>
        <taxon>Dikarya</taxon>
        <taxon>Ascomycota</taxon>
        <taxon>Pezizomycotina</taxon>
        <taxon>Pezizomycetes</taxon>
        <taxon>Pezizales</taxon>
        <taxon>Ascobolaceae</taxon>
        <taxon>Ascobolus</taxon>
    </lineage>
</organism>
<keyword evidence="2" id="KW-1185">Reference proteome</keyword>
<evidence type="ECO:0000313" key="1">
    <source>
        <dbReference type="EMBL" id="RPA72237.1"/>
    </source>
</evidence>
<reference evidence="1 2" key="1">
    <citation type="journal article" date="2018" name="Nat. Ecol. Evol.">
        <title>Pezizomycetes genomes reveal the molecular basis of ectomycorrhizal truffle lifestyle.</title>
        <authorList>
            <person name="Murat C."/>
            <person name="Payen T."/>
            <person name="Noel B."/>
            <person name="Kuo A."/>
            <person name="Morin E."/>
            <person name="Chen J."/>
            <person name="Kohler A."/>
            <person name="Krizsan K."/>
            <person name="Balestrini R."/>
            <person name="Da Silva C."/>
            <person name="Montanini B."/>
            <person name="Hainaut M."/>
            <person name="Levati E."/>
            <person name="Barry K.W."/>
            <person name="Belfiori B."/>
            <person name="Cichocki N."/>
            <person name="Clum A."/>
            <person name="Dockter R.B."/>
            <person name="Fauchery L."/>
            <person name="Guy J."/>
            <person name="Iotti M."/>
            <person name="Le Tacon F."/>
            <person name="Lindquist E.A."/>
            <person name="Lipzen A."/>
            <person name="Malagnac F."/>
            <person name="Mello A."/>
            <person name="Molinier V."/>
            <person name="Miyauchi S."/>
            <person name="Poulain J."/>
            <person name="Riccioni C."/>
            <person name="Rubini A."/>
            <person name="Sitrit Y."/>
            <person name="Splivallo R."/>
            <person name="Traeger S."/>
            <person name="Wang M."/>
            <person name="Zifcakova L."/>
            <person name="Wipf D."/>
            <person name="Zambonelli A."/>
            <person name="Paolocci F."/>
            <person name="Nowrousian M."/>
            <person name="Ottonello S."/>
            <person name="Baldrian P."/>
            <person name="Spatafora J.W."/>
            <person name="Henrissat B."/>
            <person name="Nagy L.G."/>
            <person name="Aury J.M."/>
            <person name="Wincker P."/>
            <person name="Grigoriev I.V."/>
            <person name="Bonfante P."/>
            <person name="Martin F.M."/>
        </authorList>
    </citation>
    <scope>NUCLEOTIDE SEQUENCE [LARGE SCALE GENOMIC DNA]</scope>
    <source>
        <strain evidence="1 2">RN42</strain>
    </source>
</reference>
<dbReference type="EMBL" id="ML119871">
    <property type="protein sequence ID" value="RPA72237.1"/>
    <property type="molecule type" value="Genomic_DNA"/>
</dbReference>
<accession>A0A3N4HF65</accession>